<dbReference type="PRINTS" id="PR00419">
    <property type="entry name" value="ADXRDTASE"/>
</dbReference>
<evidence type="ECO:0008006" key="4">
    <source>
        <dbReference type="Google" id="ProtNLM"/>
    </source>
</evidence>
<comment type="caution">
    <text evidence="2">The sequence shown here is derived from an EMBL/GenBank/DDBJ whole genome shotgun (WGS) entry which is preliminary data.</text>
</comment>
<dbReference type="SUPFAM" id="SSF51905">
    <property type="entry name" value="FAD/NAD(P)-binding domain"/>
    <property type="match status" value="1"/>
</dbReference>
<feature type="region of interest" description="Disordered" evidence="1">
    <location>
        <begin position="124"/>
        <end position="178"/>
    </location>
</feature>
<reference evidence="2 3" key="1">
    <citation type="submission" date="2019-04" db="EMBL/GenBank/DDBJ databases">
        <title>Draft genome sequences of Streptomyces avermitilis NBRC 14893.</title>
        <authorList>
            <person name="Komaki H."/>
            <person name="Tamura T."/>
            <person name="Hosoyama A."/>
        </authorList>
    </citation>
    <scope>NUCLEOTIDE SEQUENCE [LARGE SCALE GENOMIC DNA]</scope>
    <source>
        <strain evidence="2 3">NBRC 14893</strain>
    </source>
</reference>
<organism evidence="2 3">
    <name type="scientific">Streptomyces avermitilis</name>
    <dbReference type="NCBI Taxonomy" id="33903"/>
    <lineage>
        <taxon>Bacteria</taxon>
        <taxon>Bacillati</taxon>
        <taxon>Actinomycetota</taxon>
        <taxon>Actinomycetes</taxon>
        <taxon>Kitasatosporales</taxon>
        <taxon>Streptomycetaceae</taxon>
        <taxon>Streptomyces</taxon>
    </lineage>
</organism>
<dbReference type="EMBL" id="BJHX01000001">
    <property type="protein sequence ID" value="GDY66233.1"/>
    <property type="molecule type" value="Genomic_DNA"/>
</dbReference>
<feature type="compositionally biased region" description="Low complexity" evidence="1">
    <location>
        <begin position="147"/>
        <end position="166"/>
    </location>
</feature>
<evidence type="ECO:0000256" key="1">
    <source>
        <dbReference type="SAM" id="MobiDB-lite"/>
    </source>
</evidence>
<evidence type="ECO:0000313" key="2">
    <source>
        <dbReference type="EMBL" id="GDY66233.1"/>
    </source>
</evidence>
<feature type="compositionally biased region" description="Low complexity" evidence="1">
    <location>
        <begin position="124"/>
        <end position="139"/>
    </location>
</feature>
<dbReference type="AlphaFoldDB" id="A0A4D4M331"/>
<evidence type="ECO:0000313" key="3">
    <source>
        <dbReference type="Proteomes" id="UP000302139"/>
    </source>
</evidence>
<sequence length="229" mass="23466">MLESVHQASAYTADVQPADVVIVGAGAAGLAAAHHLTRAGLTTAVLEAAPNVGGRMSTEKVDGFRLDRMGQLLSTAYPELRSTPGLDALPLREFSPGVLVHSDGHLHRVGEPGTPRSARGALTAARALASAPDSSAHRAPPAPKVPPARACWAVPSASPGWPAHSPGSPPPRPTGCCPAPNSRPPGPCRPSAFRPARSTAFCAPCSPHSCATRPWRPPAAAPTWPCVPS</sequence>
<dbReference type="PANTHER" id="PTHR42841">
    <property type="entry name" value="AMINE OXIDASE"/>
    <property type="match status" value="1"/>
</dbReference>
<protein>
    <recommendedName>
        <fullName evidence="4">Amine oxidase domain-containing protein</fullName>
    </recommendedName>
</protein>
<proteinExistence type="predicted"/>
<dbReference type="Pfam" id="PF13450">
    <property type="entry name" value="NAD_binding_8"/>
    <property type="match status" value="1"/>
</dbReference>
<name>A0A4D4M331_STRAX</name>
<dbReference type="Gene3D" id="3.50.50.60">
    <property type="entry name" value="FAD/NAD(P)-binding domain"/>
    <property type="match status" value="1"/>
</dbReference>
<accession>A0A4D4M331</accession>
<gene>
    <name evidence="2" type="ORF">SAV14893_056260</name>
</gene>
<dbReference type="InterPro" id="IPR036188">
    <property type="entry name" value="FAD/NAD-bd_sf"/>
</dbReference>
<dbReference type="Proteomes" id="UP000302139">
    <property type="component" value="Unassembled WGS sequence"/>
</dbReference>